<keyword evidence="2" id="KW-1185">Reference proteome</keyword>
<sequence length="144" mass="15184">MSLGVLVAIVVVGIAAVVLAVHWTGGTRDAVLSGEAHARSRFADDFPGEKVRSVLLTNPATAAFLELEGVRTGIVQAFGAHFLTRIVTPADIASVGRDGAATLVIGTRDFTWRGGRFTFADAEDADRVAARLSPANQNEQRKIA</sequence>
<evidence type="ECO:0000313" key="1">
    <source>
        <dbReference type="EMBL" id="QDY99208.1"/>
    </source>
</evidence>
<reference evidence="1" key="1">
    <citation type="submission" date="2020-04" db="EMBL/GenBank/DDBJ databases">
        <title>Nitratireductor sp. nov. isolated from mangrove soil.</title>
        <authorList>
            <person name="Ye Y."/>
        </authorList>
    </citation>
    <scope>NUCLEOTIDE SEQUENCE</scope>
    <source>
        <strain evidence="1">SY7</strain>
    </source>
</reference>
<dbReference type="Proteomes" id="UP000321389">
    <property type="component" value="Chromosome"/>
</dbReference>
<dbReference type="OrthoDB" id="8445114at2"/>
<protein>
    <submittedName>
        <fullName evidence="1">Uncharacterized protein</fullName>
    </submittedName>
</protein>
<dbReference type="EMBL" id="CP042301">
    <property type="protein sequence ID" value="QDY99208.1"/>
    <property type="molecule type" value="Genomic_DNA"/>
</dbReference>
<dbReference type="RefSeq" id="WP_146297858.1">
    <property type="nucleotide sequence ID" value="NZ_CP042301.2"/>
</dbReference>
<gene>
    <name evidence="1" type="ORF">FQ775_01835</name>
</gene>
<organism evidence="1 2">
    <name type="scientific">Nitratireductor mangrovi</name>
    <dbReference type="NCBI Taxonomy" id="2599600"/>
    <lineage>
        <taxon>Bacteria</taxon>
        <taxon>Pseudomonadati</taxon>
        <taxon>Pseudomonadota</taxon>
        <taxon>Alphaproteobacteria</taxon>
        <taxon>Hyphomicrobiales</taxon>
        <taxon>Phyllobacteriaceae</taxon>
        <taxon>Nitratireductor</taxon>
    </lineage>
</organism>
<accession>A0A5B8KUE8</accession>
<proteinExistence type="predicted"/>
<evidence type="ECO:0000313" key="2">
    <source>
        <dbReference type="Proteomes" id="UP000321389"/>
    </source>
</evidence>
<dbReference type="KEGG" id="niy:FQ775_01835"/>
<name>A0A5B8KUE8_9HYPH</name>
<dbReference type="AlphaFoldDB" id="A0A5B8KUE8"/>